<keyword evidence="1" id="KW-0479">Metal-binding</keyword>
<gene>
    <name evidence="4" type="ORF">FRX31_012717</name>
</gene>
<evidence type="ECO:0000313" key="4">
    <source>
        <dbReference type="EMBL" id="KAF5197696.1"/>
    </source>
</evidence>
<reference evidence="4 5" key="1">
    <citation type="submission" date="2020-06" db="EMBL/GenBank/DDBJ databases">
        <title>Transcriptomic and genomic resources for Thalictrum thalictroides and T. hernandezii: Facilitating candidate gene discovery in an emerging model plant lineage.</title>
        <authorList>
            <person name="Arias T."/>
            <person name="Riano-Pachon D.M."/>
            <person name="Di Stilio V.S."/>
        </authorList>
    </citation>
    <scope>NUCLEOTIDE SEQUENCE [LARGE SCALE GENOMIC DNA]</scope>
    <source>
        <strain evidence="5">cv. WT478/WT964</strain>
        <tissue evidence="4">Leaves</tissue>
    </source>
</reference>
<accession>A0A7J6WJY9</accession>
<keyword evidence="2" id="KW-0408">Iron</keyword>
<proteinExistence type="predicted"/>
<evidence type="ECO:0000256" key="2">
    <source>
        <dbReference type="ARBA" id="ARBA00023004"/>
    </source>
</evidence>
<name>A0A7J6WJY9_THATH</name>
<dbReference type="GO" id="GO:0051213">
    <property type="term" value="F:dioxygenase activity"/>
    <property type="evidence" value="ECO:0007669"/>
    <property type="project" value="UniProtKB-KW"/>
</dbReference>
<protein>
    <submittedName>
        <fullName evidence="4">Gibberellin 2-beta-dioxygenase 2-like</fullName>
    </submittedName>
</protein>
<dbReference type="InterPro" id="IPR050231">
    <property type="entry name" value="Iron_ascorbate_oxido_reductase"/>
</dbReference>
<dbReference type="Pfam" id="PF14226">
    <property type="entry name" value="DIOX_N"/>
    <property type="match status" value="1"/>
</dbReference>
<dbReference type="PANTHER" id="PTHR47990">
    <property type="entry name" value="2-OXOGLUTARATE (2OG) AND FE(II)-DEPENDENT OXYGENASE SUPERFAMILY PROTEIN-RELATED"/>
    <property type="match status" value="1"/>
</dbReference>
<dbReference type="InterPro" id="IPR027443">
    <property type="entry name" value="IPNS-like_sf"/>
</dbReference>
<keyword evidence="4" id="KW-0560">Oxidoreductase</keyword>
<dbReference type="EMBL" id="JABWDY010014343">
    <property type="protein sequence ID" value="KAF5197696.1"/>
    <property type="molecule type" value="Genomic_DNA"/>
</dbReference>
<dbReference type="AlphaFoldDB" id="A0A7J6WJY9"/>
<sequence>MVVPSPIATTCTIGSESIKGLGVPIIDLSRKRSRVSELIVKACEEYGFFKVINHGVSKETIANMEKEGLDFFAKPSLEKHMVGPPTPLGYGIKNIGFNGDMGEVEYLLLHTNSLQRSKSISKDYSTKFK</sequence>
<comment type="caution">
    <text evidence="4">The sequence shown here is derived from an EMBL/GenBank/DDBJ whole genome shotgun (WGS) entry which is preliminary data.</text>
</comment>
<dbReference type="Gene3D" id="2.60.120.330">
    <property type="entry name" value="B-lactam Antibiotic, Isopenicillin N Synthase, Chain"/>
    <property type="match status" value="1"/>
</dbReference>
<dbReference type="GO" id="GO:0046872">
    <property type="term" value="F:metal ion binding"/>
    <property type="evidence" value="ECO:0007669"/>
    <property type="project" value="UniProtKB-KW"/>
</dbReference>
<dbReference type="SUPFAM" id="SSF51197">
    <property type="entry name" value="Clavaminate synthase-like"/>
    <property type="match status" value="1"/>
</dbReference>
<dbReference type="OrthoDB" id="288590at2759"/>
<keyword evidence="5" id="KW-1185">Reference proteome</keyword>
<evidence type="ECO:0000313" key="5">
    <source>
        <dbReference type="Proteomes" id="UP000554482"/>
    </source>
</evidence>
<dbReference type="Proteomes" id="UP000554482">
    <property type="component" value="Unassembled WGS sequence"/>
</dbReference>
<feature type="domain" description="Non-haem dioxygenase N-terminal" evidence="3">
    <location>
        <begin position="23"/>
        <end position="82"/>
    </location>
</feature>
<keyword evidence="4" id="KW-0223">Dioxygenase</keyword>
<organism evidence="4 5">
    <name type="scientific">Thalictrum thalictroides</name>
    <name type="common">Rue-anemone</name>
    <name type="synonym">Anemone thalictroides</name>
    <dbReference type="NCBI Taxonomy" id="46969"/>
    <lineage>
        <taxon>Eukaryota</taxon>
        <taxon>Viridiplantae</taxon>
        <taxon>Streptophyta</taxon>
        <taxon>Embryophyta</taxon>
        <taxon>Tracheophyta</taxon>
        <taxon>Spermatophyta</taxon>
        <taxon>Magnoliopsida</taxon>
        <taxon>Ranunculales</taxon>
        <taxon>Ranunculaceae</taxon>
        <taxon>Thalictroideae</taxon>
        <taxon>Thalictrum</taxon>
    </lineage>
</organism>
<evidence type="ECO:0000256" key="1">
    <source>
        <dbReference type="ARBA" id="ARBA00022723"/>
    </source>
</evidence>
<dbReference type="InterPro" id="IPR026992">
    <property type="entry name" value="DIOX_N"/>
</dbReference>
<evidence type="ECO:0000259" key="3">
    <source>
        <dbReference type="Pfam" id="PF14226"/>
    </source>
</evidence>